<evidence type="ECO:0000313" key="3">
    <source>
        <dbReference type="EMBL" id="CAA9358274.1"/>
    </source>
</evidence>
<dbReference type="Gene3D" id="2.60.40.2470">
    <property type="entry name" value="SoxY domain"/>
    <property type="match status" value="1"/>
</dbReference>
<keyword evidence="1" id="KW-0732">Signal</keyword>
<accession>A0A6J4MFE9</accession>
<dbReference type="InterPro" id="IPR006311">
    <property type="entry name" value="TAT_signal"/>
</dbReference>
<evidence type="ECO:0000256" key="1">
    <source>
        <dbReference type="SAM" id="SignalP"/>
    </source>
</evidence>
<protein>
    <submittedName>
        <fullName evidence="3">Sulfur oxidation protein SoxY</fullName>
    </submittedName>
</protein>
<feature type="domain" description="Ig-like SoxY" evidence="2">
    <location>
        <begin position="44"/>
        <end position="150"/>
    </location>
</feature>
<gene>
    <name evidence="3" type="ORF">AVDCRST_MAG90-3043</name>
</gene>
<dbReference type="PROSITE" id="PS51318">
    <property type="entry name" value="TAT"/>
    <property type="match status" value="1"/>
</dbReference>
<dbReference type="InterPro" id="IPR038162">
    <property type="entry name" value="SoxY_sf"/>
</dbReference>
<dbReference type="Pfam" id="PF13501">
    <property type="entry name" value="SoxY"/>
    <property type="match status" value="1"/>
</dbReference>
<name>A0A6J4MFE9_9HYPH</name>
<reference evidence="3" key="1">
    <citation type="submission" date="2020-02" db="EMBL/GenBank/DDBJ databases">
        <authorList>
            <person name="Meier V. D."/>
        </authorList>
    </citation>
    <scope>NUCLEOTIDE SEQUENCE</scope>
    <source>
        <strain evidence="3">AVDCRST_MAG90</strain>
    </source>
</reference>
<feature type="signal peptide" evidence="1">
    <location>
        <begin position="1"/>
        <end position="27"/>
    </location>
</feature>
<dbReference type="AlphaFoldDB" id="A0A6J4MFE9"/>
<feature type="chain" id="PRO_5026736021" evidence="1">
    <location>
        <begin position="28"/>
        <end position="154"/>
    </location>
</feature>
<sequence>MKHRITLTRREALVGAGAAMAALQAGAAIAAAPTPFEDAIRGVVGEGAPETGRVKLDIPSLSENGNSVAVTVTVESPMTTADHVRAIYLFSEKNPFPDVARFHLNPRMGRAEVSTTIRLATSQRVAALAEMSDGSFFRDEKDVIVTLSACLDGG</sequence>
<organism evidence="3">
    <name type="scientific">uncultured Microvirga sp</name>
    <dbReference type="NCBI Taxonomy" id="412392"/>
    <lineage>
        <taxon>Bacteria</taxon>
        <taxon>Pseudomonadati</taxon>
        <taxon>Pseudomonadota</taxon>
        <taxon>Alphaproteobacteria</taxon>
        <taxon>Hyphomicrobiales</taxon>
        <taxon>Methylobacteriaceae</taxon>
        <taxon>Microvirga</taxon>
        <taxon>environmental samples</taxon>
    </lineage>
</organism>
<dbReference type="InterPro" id="IPR016568">
    <property type="entry name" value="Sulphur_oxidation_SoxY"/>
</dbReference>
<evidence type="ECO:0000259" key="2">
    <source>
        <dbReference type="Pfam" id="PF13501"/>
    </source>
</evidence>
<dbReference type="NCBIfam" id="TIGR04487">
    <property type="entry name" value="SoxY_para_1"/>
    <property type="match status" value="1"/>
</dbReference>
<dbReference type="InterPro" id="IPR032711">
    <property type="entry name" value="SoxY"/>
</dbReference>
<dbReference type="InterPro" id="IPR030997">
    <property type="entry name" value="SoxY_para_1"/>
</dbReference>
<proteinExistence type="predicted"/>
<dbReference type="PIRSF" id="PIRSF010312">
    <property type="entry name" value="Sulphur_oxidation_SoxY"/>
    <property type="match status" value="1"/>
</dbReference>
<dbReference type="EMBL" id="CADCUC010000587">
    <property type="protein sequence ID" value="CAA9358274.1"/>
    <property type="molecule type" value="Genomic_DNA"/>
</dbReference>